<evidence type="ECO:0000313" key="2">
    <source>
        <dbReference type="EMBL" id="PXW98687.1"/>
    </source>
</evidence>
<dbReference type="AlphaFoldDB" id="A0A318H5G4"/>
<feature type="transmembrane region" description="Helical" evidence="1">
    <location>
        <begin position="426"/>
        <end position="449"/>
    </location>
</feature>
<dbReference type="EMBL" id="QJJS01000002">
    <property type="protein sequence ID" value="PXW98687.1"/>
    <property type="molecule type" value="Genomic_DNA"/>
</dbReference>
<accession>A0A318H5G4</accession>
<feature type="transmembrane region" description="Helical" evidence="1">
    <location>
        <begin position="273"/>
        <end position="290"/>
    </location>
</feature>
<comment type="caution">
    <text evidence="2">The sequence shown here is derived from an EMBL/GenBank/DDBJ whole genome shotgun (WGS) entry which is preliminary data.</text>
</comment>
<evidence type="ECO:0000256" key="1">
    <source>
        <dbReference type="SAM" id="Phobius"/>
    </source>
</evidence>
<gene>
    <name evidence="2" type="ORF">C7444_102166</name>
</gene>
<feature type="transmembrane region" description="Helical" evidence="1">
    <location>
        <begin position="302"/>
        <end position="318"/>
    </location>
</feature>
<keyword evidence="1" id="KW-0472">Membrane</keyword>
<dbReference type="Proteomes" id="UP000247811">
    <property type="component" value="Unassembled WGS sequence"/>
</dbReference>
<feature type="transmembrane region" description="Helical" evidence="1">
    <location>
        <begin position="396"/>
        <end position="414"/>
    </location>
</feature>
<feature type="transmembrane region" description="Helical" evidence="1">
    <location>
        <begin position="195"/>
        <end position="224"/>
    </location>
</feature>
<protein>
    <submittedName>
        <fullName evidence="2">4-amino-4-deoxy-L-arabinose transferase-like glycosyltransferase</fullName>
    </submittedName>
</protein>
<proteinExistence type="predicted"/>
<organism evidence="2 3">
    <name type="scientific">Sphaerotilus hippei</name>
    <dbReference type="NCBI Taxonomy" id="744406"/>
    <lineage>
        <taxon>Bacteria</taxon>
        <taxon>Pseudomonadati</taxon>
        <taxon>Pseudomonadota</taxon>
        <taxon>Betaproteobacteria</taxon>
        <taxon>Burkholderiales</taxon>
        <taxon>Sphaerotilaceae</taxon>
        <taxon>Sphaerotilus</taxon>
    </lineage>
</organism>
<dbReference type="GO" id="GO:0016740">
    <property type="term" value="F:transferase activity"/>
    <property type="evidence" value="ECO:0007669"/>
    <property type="project" value="UniProtKB-KW"/>
</dbReference>
<feature type="transmembrane region" description="Helical" evidence="1">
    <location>
        <begin position="20"/>
        <end position="36"/>
    </location>
</feature>
<feature type="transmembrane region" description="Helical" evidence="1">
    <location>
        <begin position="236"/>
        <end position="253"/>
    </location>
</feature>
<dbReference type="OrthoDB" id="8556356at2"/>
<keyword evidence="2" id="KW-0808">Transferase</keyword>
<keyword evidence="1" id="KW-1133">Transmembrane helix</keyword>
<feature type="transmembrane region" description="Helical" evidence="1">
    <location>
        <begin position="100"/>
        <end position="121"/>
    </location>
</feature>
<keyword evidence="3" id="KW-1185">Reference proteome</keyword>
<evidence type="ECO:0000313" key="3">
    <source>
        <dbReference type="Proteomes" id="UP000247811"/>
    </source>
</evidence>
<feature type="transmembrane region" description="Helical" evidence="1">
    <location>
        <begin position="350"/>
        <end position="370"/>
    </location>
</feature>
<reference evidence="2 3" key="1">
    <citation type="submission" date="2018-05" db="EMBL/GenBank/DDBJ databases">
        <title>Genomic Encyclopedia of Type Strains, Phase IV (KMG-IV): sequencing the most valuable type-strain genomes for metagenomic binning, comparative biology and taxonomic classification.</title>
        <authorList>
            <person name="Goeker M."/>
        </authorList>
    </citation>
    <scope>NUCLEOTIDE SEQUENCE [LARGE SCALE GENOMIC DNA]</scope>
    <source>
        <strain evidence="2 3">DSM 566</strain>
    </source>
</reference>
<feature type="transmembrane region" description="Helical" evidence="1">
    <location>
        <begin position="324"/>
        <end position="343"/>
    </location>
</feature>
<name>A0A318H5G4_9BURK</name>
<sequence length="553" mass="60603">MNTPNPALVTQRAVRRLPRLALWLLCAAYVLPGIFFRDPWKNADITAFGYMLSLVRGDSGWLNPSIAGLSSEGSALPYWLGAWSIQAFGGWMDQALAARLPFALLLVATLALTWYACFHLARTDEAQPLPFAFGGEASRIDYACTMADASVLALIAPLGLLQLGHETTPELVQLAASSLLLYGLAASRHRHGRSIIALLVALPALALSGAATTGLLYGGVGVVLARRSSHAPTRALVPWLLLGMLISAAAAAAVDAWASRLAPLPEVLGMPKLLAWFTWPIWPLVGWTLWRWRRQLGHHHVLIPLSVAAVAIGASAAMGASERALMIALPSLAVLAAFSLPTLKRTVSAAIDWFSVFFFSILALLLWVLYASVQTGVPAQPAINIARLAPGFEHRFNAPVFVLALLATIAWIWLVRWRTSQHRPVLWKSLVLPASGVALSWLLLMTLWLPLLDHARSYRPLMNRIARIIPAEACIAGPDLGRSQLAALEAQGRWRLSRDRSQAGCDWMIIRRTEAVNRPAPSTHQVVPQGWRLVDKLRRPTDRNEVFYLYRRA</sequence>
<keyword evidence="1" id="KW-0812">Transmembrane</keyword>